<evidence type="ECO:0000259" key="8">
    <source>
        <dbReference type="Pfam" id="PF04290"/>
    </source>
</evidence>
<accession>A0A516H2U5</accession>
<dbReference type="OrthoDB" id="4250245at2"/>
<gene>
    <name evidence="9" type="ORF">FNB15_12640</name>
</gene>
<keyword evidence="6 7" id="KW-0472">Membrane</keyword>
<feature type="transmembrane region" description="Helical" evidence="7">
    <location>
        <begin position="5"/>
        <end position="24"/>
    </location>
</feature>
<feature type="transmembrane region" description="Helical" evidence="7">
    <location>
        <begin position="44"/>
        <end position="62"/>
    </location>
</feature>
<keyword evidence="5 7" id="KW-1133">Transmembrane helix</keyword>
<evidence type="ECO:0000313" key="9">
    <source>
        <dbReference type="EMBL" id="QDO98065.1"/>
    </source>
</evidence>
<evidence type="ECO:0000313" key="10">
    <source>
        <dbReference type="Proteomes" id="UP000317496"/>
    </source>
</evidence>
<feature type="domain" description="Tripartite ATP-independent periplasmic transporters DctQ component" evidence="8">
    <location>
        <begin position="20"/>
        <end position="157"/>
    </location>
</feature>
<evidence type="ECO:0000256" key="6">
    <source>
        <dbReference type="ARBA" id="ARBA00023136"/>
    </source>
</evidence>
<keyword evidence="4 7" id="KW-0812">Transmembrane</keyword>
<protein>
    <recommendedName>
        <fullName evidence="7">TRAP transporter small permease protein</fullName>
    </recommendedName>
</protein>
<keyword evidence="10" id="KW-1185">Reference proteome</keyword>
<dbReference type="RefSeq" id="WP_144069046.1">
    <property type="nucleotide sequence ID" value="NZ_CP041636.1"/>
</dbReference>
<name>A0A516H2U5_9PROT</name>
<dbReference type="InterPro" id="IPR055348">
    <property type="entry name" value="DctQ"/>
</dbReference>
<dbReference type="Pfam" id="PF04290">
    <property type="entry name" value="DctQ"/>
    <property type="match status" value="1"/>
</dbReference>
<comment type="function">
    <text evidence="7">Part of the tripartite ATP-independent periplasmic (TRAP) transport system.</text>
</comment>
<dbReference type="Proteomes" id="UP000317496">
    <property type="component" value="Chromosome"/>
</dbReference>
<organism evidence="9 10">
    <name type="scientific">Ferrovibrio terrae</name>
    <dbReference type="NCBI Taxonomy" id="2594003"/>
    <lineage>
        <taxon>Bacteria</taxon>
        <taxon>Pseudomonadati</taxon>
        <taxon>Pseudomonadota</taxon>
        <taxon>Alphaproteobacteria</taxon>
        <taxon>Rhodospirillales</taxon>
        <taxon>Rhodospirillaceae</taxon>
        <taxon>Ferrovibrio</taxon>
    </lineage>
</organism>
<feature type="transmembrane region" description="Helical" evidence="7">
    <location>
        <begin position="90"/>
        <end position="110"/>
    </location>
</feature>
<keyword evidence="7" id="KW-0997">Cell inner membrane</keyword>
<comment type="similarity">
    <text evidence="7">Belongs to the TRAP transporter small permease family.</text>
</comment>
<keyword evidence="2 7" id="KW-0813">Transport</keyword>
<dbReference type="GO" id="GO:0005886">
    <property type="term" value="C:plasma membrane"/>
    <property type="evidence" value="ECO:0007669"/>
    <property type="project" value="UniProtKB-SubCell"/>
</dbReference>
<reference evidence="9 10" key="1">
    <citation type="submission" date="2019-07" db="EMBL/GenBank/DDBJ databases">
        <title>Genome sequencing for Ferrovibrio sp. K5.</title>
        <authorList>
            <person name="Park S.-J."/>
        </authorList>
    </citation>
    <scope>NUCLEOTIDE SEQUENCE [LARGE SCALE GENOMIC DNA]</scope>
    <source>
        <strain evidence="9 10">K5</strain>
    </source>
</reference>
<evidence type="ECO:0000256" key="5">
    <source>
        <dbReference type="ARBA" id="ARBA00022989"/>
    </source>
</evidence>
<comment type="subunit">
    <text evidence="7">The complex comprises the extracytoplasmic solute receptor protein and the two transmembrane proteins.</text>
</comment>
<dbReference type="KEGG" id="fer:FNB15_12640"/>
<sequence length="164" mass="18019">MFSRLLGAMNALGTVWIFLLMVLINSDILGRELFSTPVRGTTELLALSIVGIVFLQLGHALMSGRMTRSDMLIENLLIARPRAGRALQGIFNLLGVVFLVIIFWGSLALFEEAIEIGEYVGAAGDFTAPTWPIRLLILIGAAATGLQYLIMAWQDFRFVFAGEK</sequence>
<feature type="transmembrane region" description="Helical" evidence="7">
    <location>
        <begin position="130"/>
        <end position="150"/>
    </location>
</feature>
<evidence type="ECO:0000256" key="3">
    <source>
        <dbReference type="ARBA" id="ARBA00022475"/>
    </source>
</evidence>
<dbReference type="GO" id="GO:0022857">
    <property type="term" value="F:transmembrane transporter activity"/>
    <property type="evidence" value="ECO:0007669"/>
    <property type="project" value="UniProtKB-UniRule"/>
</dbReference>
<evidence type="ECO:0000256" key="4">
    <source>
        <dbReference type="ARBA" id="ARBA00022692"/>
    </source>
</evidence>
<dbReference type="EMBL" id="CP041636">
    <property type="protein sequence ID" value="QDO98065.1"/>
    <property type="molecule type" value="Genomic_DNA"/>
</dbReference>
<dbReference type="AlphaFoldDB" id="A0A516H2U5"/>
<comment type="subcellular location">
    <subcellularLocation>
        <location evidence="7">Cell inner membrane</location>
        <topology evidence="7">Multi-pass membrane protein</topology>
    </subcellularLocation>
    <subcellularLocation>
        <location evidence="1">Cell membrane</location>
        <topology evidence="1">Multi-pass membrane protein</topology>
    </subcellularLocation>
</comment>
<evidence type="ECO:0000256" key="2">
    <source>
        <dbReference type="ARBA" id="ARBA00022448"/>
    </source>
</evidence>
<keyword evidence="3" id="KW-1003">Cell membrane</keyword>
<evidence type="ECO:0000256" key="7">
    <source>
        <dbReference type="RuleBase" id="RU369079"/>
    </source>
</evidence>
<proteinExistence type="inferred from homology"/>
<evidence type="ECO:0000256" key="1">
    <source>
        <dbReference type="ARBA" id="ARBA00004651"/>
    </source>
</evidence>